<dbReference type="EMBL" id="JAQOSK010000007">
    <property type="protein sequence ID" value="MDC2956783.1"/>
    <property type="molecule type" value="Genomic_DNA"/>
</dbReference>
<protein>
    <submittedName>
        <fullName evidence="1">Uncharacterized protein</fullName>
    </submittedName>
</protein>
<proteinExistence type="predicted"/>
<reference evidence="1 2" key="1">
    <citation type="journal article" date="2015" name="Int. J. Syst. Evol. Microbiol.">
        <title>Streptomyces gilvifuscus sp. nov., an actinomycete that produces antibacterial compounds isolated from soil.</title>
        <authorList>
            <person name="Nguyen T.M."/>
            <person name="Kim J."/>
        </authorList>
    </citation>
    <scope>NUCLEOTIDE SEQUENCE [LARGE SCALE GENOMIC DNA]</scope>
    <source>
        <strain evidence="1 2">T113</strain>
    </source>
</reference>
<evidence type="ECO:0000313" key="1">
    <source>
        <dbReference type="EMBL" id="MDC2956783.1"/>
    </source>
</evidence>
<sequence length="176" mass="19327">MNRAHAQTHALGEETMASLKARRLLRKLSCGATRIIDLVKAVRSLELTASTRRRSLTASYTPDVSHTSNLLHVSSVLNRQSIARHGLDWTRMGSAPGIAGSSRPEVEGIFVCRDEEEAEFLMQINNTGGPIDVWSVDGIDEELLLDNGNGFVYLPDRIPAAHARLVRSDVPPQLAF</sequence>
<gene>
    <name evidence="1" type="ORF">PO587_20140</name>
</gene>
<dbReference type="Proteomes" id="UP001221328">
    <property type="component" value="Unassembled WGS sequence"/>
</dbReference>
<evidence type="ECO:0000313" key="2">
    <source>
        <dbReference type="Proteomes" id="UP001221328"/>
    </source>
</evidence>
<organism evidence="1 2">
    <name type="scientific">Streptomyces gilvifuscus</name>
    <dbReference type="NCBI Taxonomy" id="1550617"/>
    <lineage>
        <taxon>Bacteria</taxon>
        <taxon>Bacillati</taxon>
        <taxon>Actinomycetota</taxon>
        <taxon>Actinomycetes</taxon>
        <taxon>Kitasatosporales</taxon>
        <taxon>Streptomycetaceae</taxon>
        <taxon>Streptomyces</taxon>
    </lineage>
</organism>
<comment type="caution">
    <text evidence="1">The sequence shown here is derived from an EMBL/GenBank/DDBJ whole genome shotgun (WGS) entry which is preliminary data.</text>
</comment>
<name>A0ABT5FW57_9ACTN</name>
<dbReference type="RefSeq" id="WP_272176113.1">
    <property type="nucleotide sequence ID" value="NZ_JAQOSK010000007.1"/>
</dbReference>
<keyword evidence="2" id="KW-1185">Reference proteome</keyword>
<accession>A0ABT5FW57</accession>